<dbReference type="VEuPathDB" id="FungiDB:MFRU_017g00290"/>
<evidence type="ECO:0000256" key="1">
    <source>
        <dbReference type="SAM" id="MobiDB-lite"/>
    </source>
</evidence>
<evidence type="ECO:0000313" key="2">
    <source>
        <dbReference type="EMBL" id="KAA8568826.1"/>
    </source>
</evidence>
<feature type="compositionally biased region" description="Polar residues" evidence="1">
    <location>
        <begin position="8"/>
        <end position="20"/>
    </location>
</feature>
<dbReference type="Proteomes" id="UP000322873">
    <property type="component" value="Unassembled WGS sequence"/>
</dbReference>
<sequence>MTADISDSHANNESNLQDPSASPPRVPDHWTFLSVTIYEPTPPPIANRVEYLSRLEKNLADCPVEVQHSAAKQFHKHITRGPKPTSENAIATAAERAKRIRWKVKHGKDIGKRQTEPQLRKDLGHKLCEKERTRASYAEKLRWRRGGRVDMGKLRLWYDLTLKRSKRLGCA</sequence>
<keyword evidence="3" id="KW-1185">Reference proteome</keyword>
<dbReference type="AlphaFoldDB" id="A0A5M9JM41"/>
<name>A0A5M9JM41_MONFR</name>
<accession>A0A5M9JM41</accession>
<comment type="caution">
    <text evidence="2">The sequence shown here is derived from an EMBL/GenBank/DDBJ whole genome shotgun (WGS) entry which is preliminary data.</text>
</comment>
<organism evidence="2 3">
    <name type="scientific">Monilinia fructicola</name>
    <name type="common">Brown rot fungus</name>
    <name type="synonym">Ciboria fructicola</name>
    <dbReference type="NCBI Taxonomy" id="38448"/>
    <lineage>
        <taxon>Eukaryota</taxon>
        <taxon>Fungi</taxon>
        <taxon>Dikarya</taxon>
        <taxon>Ascomycota</taxon>
        <taxon>Pezizomycotina</taxon>
        <taxon>Leotiomycetes</taxon>
        <taxon>Helotiales</taxon>
        <taxon>Sclerotiniaceae</taxon>
        <taxon>Monilinia</taxon>
    </lineage>
</organism>
<dbReference type="EMBL" id="VICG01000009">
    <property type="protein sequence ID" value="KAA8568826.1"/>
    <property type="molecule type" value="Genomic_DNA"/>
</dbReference>
<evidence type="ECO:0000313" key="3">
    <source>
        <dbReference type="Proteomes" id="UP000322873"/>
    </source>
</evidence>
<protein>
    <submittedName>
        <fullName evidence="2">Uncharacterized protein</fullName>
    </submittedName>
</protein>
<reference evidence="2 3" key="1">
    <citation type="submission" date="2019-06" db="EMBL/GenBank/DDBJ databases">
        <title>Genome Sequence of the Brown Rot Fungal Pathogen Monilinia fructicola.</title>
        <authorList>
            <person name="De Miccolis Angelini R.M."/>
            <person name="Landi L."/>
            <person name="Abate D."/>
            <person name="Pollastro S."/>
            <person name="Romanazzi G."/>
            <person name="Faretra F."/>
        </authorList>
    </citation>
    <scope>NUCLEOTIDE SEQUENCE [LARGE SCALE GENOMIC DNA]</scope>
    <source>
        <strain evidence="2 3">Mfrc123</strain>
    </source>
</reference>
<feature type="region of interest" description="Disordered" evidence="1">
    <location>
        <begin position="1"/>
        <end position="27"/>
    </location>
</feature>
<proteinExistence type="predicted"/>
<gene>
    <name evidence="2" type="ORF">EYC84_007809</name>
</gene>